<organism evidence="2 3">
    <name type="scientific">Halomicronema hongdechloris C2206</name>
    <dbReference type="NCBI Taxonomy" id="1641165"/>
    <lineage>
        <taxon>Bacteria</taxon>
        <taxon>Bacillati</taxon>
        <taxon>Cyanobacteriota</taxon>
        <taxon>Cyanophyceae</taxon>
        <taxon>Nodosilineales</taxon>
        <taxon>Nodosilineaceae</taxon>
        <taxon>Halomicronema</taxon>
    </lineage>
</organism>
<protein>
    <recommendedName>
        <fullName evidence="1">Filamentous haemagglutinin FhaB/tRNA nuclease CdiA-like TPS domain-containing protein</fullName>
    </recommendedName>
</protein>
<keyword evidence="3" id="KW-1185">Reference proteome</keyword>
<dbReference type="EMBL" id="CP021983">
    <property type="protein sequence ID" value="ASC72696.1"/>
    <property type="molecule type" value="Genomic_DNA"/>
</dbReference>
<dbReference type="NCBIfam" id="TIGR01901">
    <property type="entry name" value="adhes_NPXG"/>
    <property type="match status" value="1"/>
</dbReference>
<sequence>MGYASPQTENTTGLIMQLGRLGIQALLVALPMTGLWVGGLPGFAQSIIPAADGTATIVTQDGERYIIDGGTLSGDGANLFHSFQELGLSANEIATFLSDPTIQNILSRVIGGDPSIIDGLLQVSGGNSNLFLMNPAGIVFGPNARLDLSGSFSATTATGIEFAEGWFDAIEAGDFTTLTGNPIAYRFGVGEPGAIVNAGTLAVEPGQGVSLVGGTVINTGTIEAPGGQITVTAVPGTSRVRLQQPGWVVALEVDVALLAESGASAIAPWDLPRLLTEGAPGIETGLVLAADGSVQLAESGVMVPSGGATSIVSGQLDAANRASGQTGGEIAVLGDRVGLVGAEVDASGDAGGGRVLVGGEFQGNGMLPNAERTYISEDSSIQADGGTTGDGGEVIVWADEVTRFYGGISAQGGNESGNGGFVEVSGAETLTFRGEVNTSAPNGEAGTLLLDPENIVIVDGAGTDDGQIIDGEILAGDGPSDTFTISEIALENLGSDTNVILEATNDITINDLTDDALAFSEGPGGSIIFNAGNDFIMLDIEGDSVFAGGILGEGDQIVAFDRNISISAGGDVIIGTINTLTPSAFPSTNDAGSINVSSENGSIAVNILDSRSPDGSGGEISLDAFGDITVNNAIFSLGVFDGVGGDVTITSRAGQISIPRLNTRGSASAGNIFVSALGDIAIDDTAAAPANASADNVGGNVEIFSEEGNIFIPDGISSSSSNGDAGDISIIGLNGFINIDTGEINSSSLNGEGGNILIQALGNITTSDVTSRIPVEDNNGLPNLGTGTAGDITIRSLAGSIDTTNQTNFAGIDARSNSGQGGNIILEAAGDIRTADVASWISITNNGSGTAGDILIRSLNGAVDTTAQVNDGVLANSNNGTAGSLTIEAAGDVRTGDIGASIADTNNGSGFAGTVTVRSANGSIDTRAGNVAARSQNGTAGSVTLEAENGSVFTSDIDVDGLTGGDLRIIAETAITTLELDTSGSTGSGGNVFLDPLEDVEVSFIDAQGGLAGVGGEVDITTGRFFRATGTFIDQNGIEASISSAGGQGGGPITIRHGGGLQGTSFDVGDATVNGTAGAITSAADNVIAPTQSFPTSYTQGNIRILTPSPNVVETQTQPAIPEVTDPESPAAKLVAQIETVLTSDVQTYFGRTGEDTPIKTLSVIQSELNRVEAQTGSVKPAVIYAFFVNSQIDTERLAEIVNKNPQPSGQVEESPDIQWRYSSDRQGTAYSTISPYVSQAEEVSEKLVLMVITADGPPKLFPTEVTFEQIDSAVQNLNAQLSQDFGSDRWEPHARSMHNYLIEPIETMLEDQGINNLLFVMDANLRHLPLAAFLPGNDNDDAISDLQSDAEIASRLRSTPLSLLKSADGRYLIEDYSVGLVPSMSLTDTRYRDVSQDPFLAMGTDDFSQSEDRLSALKGARTEIEFLETIWRGEVEVPDQAEFTIGNLQSLLQQQDFRIVHLATHAQFKDSEAHNSYIHFAGTERLFLDELPTTLDLHDIELLTLSACETALGDREAELGFAGLAYQAGAKSALASLVQVSDVGTAALMAQFYTNLSNAPIKAEALREAQLAMLNRRVYVQEGHIYGEGLEAGFPLQEPLTASSYQSFEHPYYWAWFTVVGSPW</sequence>
<proteinExistence type="predicted"/>
<name>A0A1Z3HR14_9CYAN</name>
<dbReference type="InterPro" id="IPR011050">
    <property type="entry name" value="Pectin_lyase_fold/virulence"/>
</dbReference>
<dbReference type="InterPro" id="IPR012334">
    <property type="entry name" value="Pectin_lyas_fold"/>
</dbReference>
<evidence type="ECO:0000259" key="1">
    <source>
        <dbReference type="SMART" id="SM00912"/>
    </source>
</evidence>
<evidence type="ECO:0000313" key="3">
    <source>
        <dbReference type="Proteomes" id="UP000191901"/>
    </source>
</evidence>
<reference evidence="2 3" key="1">
    <citation type="journal article" date="2016" name="Biochim. Biophys. Acta">
        <title>Characterization of red-shifted phycobilisomes isolated from the chlorophyll f-containing cyanobacterium Halomicronema hongdechloris.</title>
        <authorList>
            <person name="Li Y."/>
            <person name="Lin Y."/>
            <person name="Garvey C.J."/>
            <person name="Birch D."/>
            <person name="Corkery R.W."/>
            <person name="Loughlin P.C."/>
            <person name="Scheer H."/>
            <person name="Willows R.D."/>
            <person name="Chen M."/>
        </authorList>
    </citation>
    <scope>NUCLEOTIDE SEQUENCE [LARGE SCALE GENOMIC DNA]</scope>
    <source>
        <strain evidence="2 3">C2206</strain>
    </source>
</reference>
<feature type="domain" description="Filamentous haemagglutinin FhaB/tRNA nuclease CdiA-like TPS" evidence="1">
    <location>
        <begin position="49"/>
        <end position="163"/>
    </location>
</feature>
<dbReference type="Gene3D" id="2.160.20.10">
    <property type="entry name" value="Single-stranded right-handed beta-helix, Pectin lyase-like"/>
    <property type="match status" value="1"/>
</dbReference>
<dbReference type="Pfam" id="PF05860">
    <property type="entry name" value="TPS"/>
    <property type="match status" value="1"/>
</dbReference>
<gene>
    <name evidence="2" type="ORF">XM38_036540</name>
</gene>
<accession>A0A1Z3HR14</accession>
<dbReference type="InterPro" id="IPR024983">
    <property type="entry name" value="CHAT_dom"/>
</dbReference>
<dbReference type="InterPro" id="IPR008638">
    <property type="entry name" value="FhaB/CdiA-like_TPS"/>
</dbReference>
<dbReference type="OrthoDB" id="446317at2"/>
<dbReference type="KEGG" id="hhg:XM38_036540"/>
<dbReference type="Pfam" id="PF12770">
    <property type="entry name" value="CHAT"/>
    <property type="match status" value="1"/>
</dbReference>
<dbReference type="Proteomes" id="UP000191901">
    <property type="component" value="Chromosome"/>
</dbReference>
<dbReference type="STRING" id="1641165.XM38_13870"/>
<dbReference type="SUPFAM" id="SSF51126">
    <property type="entry name" value="Pectin lyase-like"/>
    <property type="match status" value="1"/>
</dbReference>
<dbReference type="SMART" id="SM00912">
    <property type="entry name" value="Haemagg_act"/>
    <property type="match status" value="1"/>
</dbReference>
<evidence type="ECO:0000313" key="2">
    <source>
        <dbReference type="EMBL" id="ASC72696.1"/>
    </source>
</evidence>